<dbReference type="SMART" id="SM00347">
    <property type="entry name" value="HTH_MARR"/>
    <property type="match status" value="1"/>
</dbReference>
<accession>A0A160T8Y4</accession>
<dbReference type="GO" id="GO:0006950">
    <property type="term" value="P:response to stress"/>
    <property type="evidence" value="ECO:0007669"/>
    <property type="project" value="TreeGrafter"/>
</dbReference>
<proteinExistence type="predicted"/>
<feature type="domain" description="HTH marR-type" evidence="1">
    <location>
        <begin position="2"/>
        <end position="135"/>
    </location>
</feature>
<protein>
    <submittedName>
        <fullName evidence="2">Transcriptional regulator, MarR family</fullName>
    </submittedName>
</protein>
<dbReference type="EMBL" id="CZQC01000002">
    <property type="protein sequence ID" value="CUS40031.1"/>
    <property type="molecule type" value="Genomic_DNA"/>
</dbReference>
<dbReference type="AlphaFoldDB" id="A0A160T8Y4"/>
<gene>
    <name evidence="2" type="ORF">MGWOODY_Tha3</name>
</gene>
<dbReference type="Gene3D" id="1.10.10.10">
    <property type="entry name" value="Winged helix-like DNA-binding domain superfamily/Winged helix DNA-binding domain"/>
    <property type="match status" value="1"/>
</dbReference>
<dbReference type="Pfam" id="PF12802">
    <property type="entry name" value="MarR_2"/>
    <property type="match status" value="1"/>
</dbReference>
<sequence>MDKRLFFLLNMAQKKLFKHIDSMCEQELDASVTQLAALMYIAKVAGCGQKDVAQALELNKSAITGLVTRMEKNGLVQRVSSDDDARAVKLWPTPEGIDKIERLKPLVDELNNEFQREFSAEEIATVLRFFNFILNSF</sequence>
<reference evidence="2" key="1">
    <citation type="submission" date="2015-10" db="EMBL/GenBank/DDBJ databases">
        <authorList>
            <person name="Gilbert D.G."/>
        </authorList>
    </citation>
    <scope>NUCLEOTIDE SEQUENCE</scope>
</reference>
<dbReference type="InterPro" id="IPR036390">
    <property type="entry name" value="WH_DNA-bd_sf"/>
</dbReference>
<evidence type="ECO:0000313" key="2">
    <source>
        <dbReference type="EMBL" id="CUS40031.1"/>
    </source>
</evidence>
<dbReference type="SUPFAM" id="SSF46785">
    <property type="entry name" value="Winged helix' DNA-binding domain"/>
    <property type="match status" value="1"/>
</dbReference>
<dbReference type="PROSITE" id="PS50995">
    <property type="entry name" value="HTH_MARR_2"/>
    <property type="match status" value="1"/>
</dbReference>
<dbReference type="InterPro" id="IPR039422">
    <property type="entry name" value="MarR/SlyA-like"/>
</dbReference>
<dbReference type="GO" id="GO:0003700">
    <property type="term" value="F:DNA-binding transcription factor activity"/>
    <property type="evidence" value="ECO:0007669"/>
    <property type="project" value="InterPro"/>
</dbReference>
<dbReference type="PANTHER" id="PTHR33164">
    <property type="entry name" value="TRANSCRIPTIONAL REGULATOR, MARR FAMILY"/>
    <property type="match status" value="1"/>
</dbReference>
<dbReference type="InterPro" id="IPR000835">
    <property type="entry name" value="HTH_MarR-typ"/>
</dbReference>
<evidence type="ECO:0000259" key="1">
    <source>
        <dbReference type="PROSITE" id="PS50995"/>
    </source>
</evidence>
<organism evidence="2">
    <name type="scientific">hydrothermal vent metagenome</name>
    <dbReference type="NCBI Taxonomy" id="652676"/>
    <lineage>
        <taxon>unclassified sequences</taxon>
        <taxon>metagenomes</taxon>
        <taxon>ecological metagenomes</taxon>
    </lineage>
</organism>
<name>A0A160T8Y4_9ZZZZ</name>
<dbReference type="PRINTS" id="PR00598">
    <property type="entry name" value="HTHMARR"/>
</dbReference>
<dbReference type="PANTHER" id="PTHR33164:SF43">
    <property type="entry name" value="HTH-TYPE TRANSCRIPTIONAL REPRESSOR YETL"/>
    <property type="match status" value="1"/>
</dbReference>
<dbReference type="InterPro" id="IPR036388">
    <property type="entry name" value="WH-like_DNA-bd_sf"/>
</dbReference>